<keyword evidence="5" id="KW-0539">Nucleus</keyword>
<dbReference type="EMBL" id="CAWYQH010000103">
    <property type="protein sequence ID" value="CAK8687172.1"/>
    <property type="molecule type" value="Genomic_DNA"/>
</dbReference>
<dbReference type="Gene3D" id="3.30.710.10">
    <property type="entry name" value="Potassium Channel Kv1.1, Chain A"/>
    <property type="match status" value="1"/>
</dbReference>
<feature type="domain" description="C2H2-type" evidence="8">
    <location>
        <begin position="446"/>
        <end position="473"/>
    </location>
</feature>
<dbReference type="Pfam" id="PF00651">
    <property type="entry name" value="BTB"/>
    <property type="match status" value="1"/>
</dbReference>
<evidence type="ECO:0000313" key="9">
    <source>
        <dbReference type="EMBL" id="CAK8687172.1"/>
    </source>
</evidence>
<gene>
    <name evidence="9" type="ORF">CVLEPA_LOCUS19247</name>
</gene>
<feature type="domain" description="C2H2-type" evidence="8">
    <location>
        <begin position="502"/>
        <end position="529"/>
    </location>
</feature>
<dbReference type="SUPFAM" id="SSF54695">
    <property type="entry name" value="POZ domain"/>
    <property type="match status" value="1"/>
</dbReference>
<dbReference type="InterPro" id="IPR000210">
    <property type="entry name" value="BTB/POZ_dom"/>
</dbReference>
<dbReference type="Pfam" id="PF00096">
    <property type="entry name" value="zf-C2H2"/>
    <property type="match status" value="5"/>
</dbReference>
<evidence type="ECO:0000256" key="1">
    <source>
        <dbReference type="ARBA" id="ARBA00022723"/>
    </source>
</evidence>
<evidence type="ECO:0000256" key="5">
    <source>
        <dbReference type="ARBA" id="ARBA00023242"/>
    </source>
</evidence>
<evidence type="ECO:0000259" key="8">
    <source>
        <dbReference type="PROSITE" id="PS50157"/>
    </source>
</evidence>
<dbReference type="PROSITE" id="PS50157">
    <property type="entry name" value="ZINC_FINGER_C2H2_2"/>
    <property type="match status" value="12"/>
</dbReference>
<dbReference type="InterPro" id="IPR050826">
    <property type="entry name" value="Krueppel_C2H2_ZnFinger"/>
</dbReference>
<dbReference type="SMART" id="SM00225">
    <property type="entry name" value="BTB"/>
    <property type="match status" value="1"/>
</dbReference>
<proteinExistence type="predicted"/>
<dbReference type="SUPFAM" id="SSF57667">
    <property type="entry name" value="beta-beta-alpha zinc fingers"/>
    <property type="match status" value="6"/>
</dbReference>
<feature type="domain" description="C2H2-type" evidence="8">
    <location>
        <begin position="641"/>
        <end position="668"/>
    </location>
</feature>
<dbReference type="Proteomes" id="UP001642483">
    <property type="component" value="Unassembled WGS sequence"/>
</dbReference>
<feature type="domain" description="C2H2-type" evidence="8">
    <location>
        <begin position="474"/>
        <end position="501"/>
    </location>
</feature>
<dbReference type="PANTHER" id="PTHR24377">
    <property type="entry name" value="IP01015P-RELATED"/>
    <property type="match status" value="1"/>
</dbReference>
<feature type="domain" description="C2H2-type" evidence="8">
    <location>
        <begin position="366"/>
        <end position="394"/>
    </location>
</feature>
<evidence type="ECO:0000313" key="10">
    <source>
        <dbReference type="Proteomes" id="UP001642483"/>
    </source>
</evidence>
<feature type="domain" description="C2H2-type" evidence="8">
    <location>
        <begin position="585"/>
        <end position="612"/>
    </location>
</feature>
<evidence type="ECO:0000256" key="2">
    <source>
        <dbReference type="ARBA" id="ARBA00022737"/>
    </source>
</evidence>
<evidence type="ECO:0000256" key="6">
    <source>
        <dbReference type="PROSITE-ProRule" id="PRU00042"/>
    </source>
</evidence>
<protein>
    <submittedName>
        <fullName evidence="9">Uncharacterized protein</fullName>
    </submittedName>
</protein>
<dbReference type="Pfam" id="PF12874">
    <property type="entry name" value="zf-met"/>
    <property type="match status" value="2"/>
</dbReference>
<evidence type="ECO:0000259" key="7">
    <source>
        <dbReference type="PROSITE" id="PS50097"/>
    </source>
</evidence>
<feature type="domain" description="C2H2-type" evidence="8">
    <location>
        <begin position="338"/>
        <end position="365"/>
    </location>
</feature>
<dbReference type="InterPro" id="IPR011333">
    <property type="entry name" value="SKP1/BTB/POZ_sf"/>
</dbReference>
<feature type="domain" description="C2H2-type" evidence="8">
    <location>
        <begin position="407"/>
        <end position="434"/>
    </location>
</feature>
<dbReference type="PROSITE" id="PS50097">
    <property type="entry name" value="BTB"/>
    <property type="match status" value="1"/>
</dbReference>
<feature type="domain" description="C2H2-type" evidence="8">
    <location>
        <begin position="557"/>
        <end position="584"/>
    </location>
</feature>
<keyword evidence="3 6" id="KW-0863">Zinc-finger</keyword>
<dbReference type="Gene3D" id="3.30.160.60">
    <property type="entry name" value="Classic Zinc Finger"/>
    <property type="match status" value="9"/>
</dbReference>
<name>A0ABP0G5S3_CLALP</name>
<keyword evidence="2" id="KW-0677">Repeat</keyword>
<feature type="domain" description="C2H2-type" evidence="8">
    <location>
        <begin position="613"/>
        <end position="637"/>
    </location>
</feature>
<dbReference type="Pfam" id="PF13912">
    <property type="entry name" value="zf-C2H2_6"/>
    <property type="match status" value="1"/>
</dbReference>
<organism evidence="9 10">
    <name type="scientific">Clavelina lepadiformis</name>
    <name type="common">Light-bulb sea squirt</name>
    <name type="synonym">Ascidia lepadiformis</name>
    <dbReference type="NCBI Taxonomy" id="159417"/>
    <lineage>
        <taxon>Eukaryota</taxon>
        <taxon>Metazoa</taxon>
        <taxon>Chordata</taxon>
        <taxon>Tunicata</taxon>
        <taxon>Ascidiacea</taxon>
        <taxon>Aplousobranchia</taxon>
        <taxon>Clavelinidae</taxon>
        <taxon>Clavelina</taxon>
    </lineage>
</organism>
<dbReference type="InterPro" id="IPR013087">
    <property type="entry name" value="Znf_C2H2_type"/>
</dbReference>
<evidence type="ECO:0000256" key="3">
    <source>
        <dbReference type="ARBA" id="ARBA00022771"/>
    </source>
</evidence>
<keyword evidence="4" id="KW-0862">Zinc</keyword>
<comment type="caution">
    <text evidence="9">The sequence shown here is derived from an EMBL/GenBank/DDBJ whole genome shotgun (WGS) entry which is preliminary data.</text>
</comment>
<dbReference type="InterPro" id="IPR036236">
    <property type="entry name" value="Znf_C2H2_sf"/>
</dbReference>
<feature type="domain" description="C2H2-type" evidence="8">
    <location>
        <begin position="530"/>
        <end position="557"/>
    </location>
</feature>
<keyword evidence="10" id="KW-1185">Reference proteome</keyword>
<dbReference type="PROSITE" id="PS00028">
    <property type="entry name" value="ZINC_FINGER_C2H2_1"/>
    <property type="match status" value="10"/>
</dbReference>
<keyword evidence="1" id="KW-0479">Metal-binding</keyword>
<accession>A0ABP0G5S3</accession>
<dbReference type="SMART" id="SM00355">
    <property type="entry name" value="ZnF_C2H2"/>
    <property type="match status" value="12"/>
</dbReference>
<feature type="domain" description="BTB" evidence="7">
    <location>
        <begin position="139"/>
        <end position="201"/>
    </location>
</feature>
<evidence type="ECO:0000256" key="4">
    <source>
        <dbReference type="ARBA" id="ARBA00022833"/>
    </source>
</evidence>
<sequence length="829" mass="94049">MNKVTDNPPVVLGKTFYCVRYYFNTYLKAFDGNVECAMKSLLQRKDISFDIPLPSFNEMKSEKAVSWSVHFSDANKMDQVLLELNSLKDFHRLVSLAAVLEKLLLCGITFHKNAMVYDTPCCNSILSRANTFRKHCKFCDLTVKIGNDIIQANKTILAASSDYFAQCLNDTSTFLEIPETSTSVFEILLDFIYTSHIRITSENVEALLKAAVTFELPKLQHLCKIYINFAKASNQFPLKNFDPTIKNNVMMQDDAEIINAPLPIVQFTRRAERKAKTAAYATIEAFEKQNEDFNVIGNAAATKKLTSKDPEYSIDDEDFDESDPHLLQQNEFSDESNFVCPTCGATFSQRLTYSLHLLCHDDEPVFQCLHCGQAETSADTLKVHMQENHAKTEDNSTERSLDDETKPACNICLRTFSNLRNLSAHLKTHQKAATNEKANTNRPKIHPCTVCKKTFRSKSHLGRHMISHTGERKHCCTTCGKLFLKADHLKRHERIHTSERPFTCEKCGKNFRDKDHLKRHHLSHSNDRPYFCEICGKQFKDKSTLVSHQKCHSSTAIACEICRKLFKTPERLEVHKAKHAEAKPHICEVCGKKFPFHGRLRKHMLSHTGARPFHCETCGKQFRDSHSLRLHQKKHTGIGLHPCSICGKEFTNPFHLRRHERVHTGEKPFQCEVCKKTFTRLDNLDAHKRSCVVKQSFSLAVSNTSWNLPDILDSKDHTEQMTSDTASASLILTQQSQANLHCLSKINITENPIPQHLTDPDPVVNSSVLPQTFSDPAVNHHAQLATVQRFDQLTPEDSGHHSASLHNAQLLNFDVNAAVNSFIGFGSNI</sequence>
<reference evidence="9 10" key="1">
    <citation type="submission" date="2024-02" db="EMBL/GenBank/DDBJ databases">
        <authorList>
            <person name="Daric V."/>
            <person name="Darras S."/>
        </authorList>
    </citation>
    <scope>NUCLEOTIDE SEQUENCE [LARGE SCALE GENOMIC DNA]</scope>
</reference>
<feature type="domain" description="C2H2-type" evidence="8">
    <location>
        <begin position="669"/>
        <end position="689"/>
    </location>
</feature>